<accession>A0ACB8C7D2</accession>
<proteinExistence type="predicted"/>
<protein>
    <submittedName>
        <fullName evidence="1">Uncharacterized protein</fullName>
    </submittedName>
</protein>
<gene>
    <name evidence="1" type="ORF">HPB49_004955</name>
</gene>
<reference evidence="1" key="1">
    <citation type="submission" date="2020-05" db="EMBL/GenBank/DDBJ databases">
        <title>Large-scale comparative analyses of tick genomes elucidate their genetic diversity and vector capacities.</title>
        <authorList>
            <person name="Jia N."/>
            <person name="Wang J."/>
            <person name="Shi W."/>
            <person name="Du L."/>
            <person name="Sun Y."/>
            <person name="Zhan W."/>
            <person name="Jiang J."/>
            <person name="Wang Q."/>
            <person name="Zhang B."/>
            <person name="Ji P."/>
            <person name="Sakyi L.B."/>
            <person name="Cui X."/>
            <person name="Yuan T."/>
            <person name="Jiang B."/>
            <person name="Yang W."/>
            <person name="Lam T.T.-Y."/>
            <person name="Chang Q."/>
            <person name="Ding S."/>
            <person name="Wang X."/>
            <person name="Zhu J."/>
            <person name="Ruan X."/>
            <person name="Zhao L."/>
            <person name="Wei J."/>
            <person name="Que T."/>
            <person name="Du C."/>
            <person name="Cheng J."/>
            <person name="Dai P."/>
            <person name="Han X."/>
            <person name="Huang E."/>
            <person name="Gao Y."/>
            <person name="Liu J."/>
            <person name="Shao H."/>
            <person name="Ye R."/>
            <person name="Li L."/>
            <person name="Wei W."/>
            <person name="Wang X."/>
            <person name="Wang C."/>
            <person name="Yang T."/>
            <person name="Huo Q."/>
            <person name="Li W."/>
            <person name="Guo W."/>
            <person name="Chen H."/>
            <person name="Zhou L."/>
            <person name="Ni X."/>
            <person name="Tian J."/>
            <person name="Zhou Y."/>
            <person name="Sheng Y."/>
            <person name="Liu T."/>
            <person name="Pan Y."/>
            <person name="Xia L."/>
            <person name="Li J."/>
            <person name="Zhao F."/>
            <person name="Cao W."/>
        </authorList>
    </citation>
    <scope>NUCLEOTIDE SEQUENCE</scope>
    <source>
        <strain evidence="1">Dsil-2018</strain>
    </source>
</reference>
<organism evidence="1 2">
    <name type="scientific">Dermacentor silvarum</name>
    <name type="common">Tick</name>
    <dbReference type="NCBI Taxonomy" id="543639"/>
    <lineage>
        <taxon>Eukaryota</taxon>
        <taxon>Metazoa</taxon>
        <taxon>Ecdysozoa</taxon>
        <taxon>Arthropoda</taxon>
        <taxon>Chelicerata</taxon>
        <taxon>Arachnida</taxon>
        <taxon>Acari</taxon>
        <taxon>Parasitiformes</taxon>
        <taxon>Ixodida</taxon>
        <taxon>Ixodoidea</taxon>
        <taxon>Ixodidae</taxon>
        <taxon>Rhipicephalinae</taxon>
        <taxon>Dermacentor</taxon>
    </lineage>
</organism>
<evidence type="ECO:0000313" key="2">
    <source>
        <dbReference type="Proteomes" id="UP000821865"/>
    </source>
</evidence>
<sequence>MSTAPKSHRRRKLKSKRSLGSASSGPSNLPSNMKPSLPELFALHTLKQKPNEGEHRCDVARNAREAATSKPNMKGELLTTPRTTSSSDSSETSGRKQYEAITPSEVLENQTSLIGEEQAIVRGKPEPKALKESNVVVIVKQLREFLLENSPSQEDDLLKAPSPSKAQQIIEVYCTVNAFLDRHAGFRVLHEHLYSFIYNEHSNDQYDVCDCSSLVHDGASTGSCLASTNDSGRQYAVARDNESRSAHPSSPSSSYYGATMDGDDKEEKRRMKNGWTQVRSLPRCESRALQTVQKTSEAGAHINGWDPARFTELQSKLNKWDAEIAELNEGAENSPALRKEGTPQAPPRNASEVTNNHPARNEHGPIGTNGARAQVIPQPPRPPLRQRSPPPHPKPQVKQHEHSHWRKAPSSAPTSAPSRQEVQQVGKAAADAKV</sequence>
<dbReference type="Proteomes" id="UP000821865">
    <property type="component" value="Chromosome 8"/>
</dbReference>
<dbReference type="EMBL" id="CM023477">
    <property type="protein sequence ID" value="KAH7936807.1"/>
    <property type="molecule type" value="Genomic_DNA"/>
</dbReference>
<comment type="caution">
    <text evidence="1">The sequence shown here is derived from an EMBL/GenBank/DDBJ whole genome shotgun (WGS) entry which is preliminary data.</text>
</comment>
<name>A0ACB8C7D2_DERSI</name>
<keyword evidence="2" id="KW-1185">Reference proteome</keyword>
<evidence type="ECO:0000313" key="1">
    <source>
        <dbReference type="EMBL" id="KAH7936807.1"/>
    </source>
</evidence>